<name>A0A2A2JUF3_9BILA</name>
<dbReference type="InterPro" id="IPR008139">
    <property type="entry name" value="SaposinB_dom"/>
</dbReference>
<dbReference type="SMART" id="SM00741">
    <property type="entry name" value="SapB"/>
    <property type="match status" value="1"/>
</dbReference>
<dbReference type="AlphaFoldDB" id="A0A2A2JUF3"/>
<evidence type="ECO:0000256" key="2">
    <source>
        <dbReference type="SAM" id="SignalP"/>
    </source>
</evidence>
<comment type="caution">
    <text evidence="4">The sequence shown here is derived from an EMBL/GenBank/DDBJ whole genome shotgun (WGS) entry which is preliminary data.</text>
</comment>
<evidence type="ECO:0000256" key="1">
    <source>
        <dbReference type="ARBA" id="ARBA00023157"/>
    </source>
</evidence>
<dbReference type="STRING" id="2018661.A0A2A2JUF3"/>
<dbReference type="PROSITE" id="PS50015">
    <property type="entry name" value="SAP_B"/>
    <property type="match status" value="1"/>
</dbReference>
<dbReference type="SUPFAM" id="SSF47862">
    <property type="entry name" value="Saposin"/>
    <property type="match status" value="1"/>
</dbReference>
<feature type="domain" description="Saposin B-type" evidence="3">
    <location>
        <begin position="27"/>
        <end position="115"/>
    </location>
</feature>
<evidence type="ECO:0000259" key="3">
    <source>
        <dbReference type="PROSITE" id="PS50015"/>
    </source>
</evidence>
<accession>A0A2A2JUF3</accession>
<keyword evidence="2" id="KW-0732">Signal</keyword>
<dbReference type="Gene3D" id="1.10.225.10">
    <property type="entry name" value="Saposin-like"/>
    <property type="match status" value="1"/>
</dbReference>
<evidence type="ECO:0000313" key="4">
    <source>
        <dbReference type="EMBL" id="PAV65374.1"/>
    </source>
</evidence>
<evidence type="ECO:0000313" key="5">
    <source>
        <dbReference type="Proteomes" id="UP000218231"/>
    </source>
</evidence>
<protein>
    <recommendedName>
        <fullName evidence="3">Saposin B-type domain-containing protein</fullName>
    </recommendedName>
</protein>
<keyword evidence="5" id="KW-1185">Reference proteome</keyword>
<dbReference type="EMBL" id="LIAE01010209">
    <property type="protein sequence ID" value="PAV65374.1"/>
    <property type="molecule type" value="Genomic_DNA"/>
</dbReference>
<dbReference type="OrthoDB" id="69496at2759"/>
<organism evidence="4 5">
    <name type="scientific">Diploscapter pachys</name>
    <dbReference type="NCBI Taxonomy" id="2018661"/>
    <lineage>
        <taxon>Eukaryota</taxon>
        <taxon>Metazoa</taxon>
        <taxon>Ecdysozoa</taxon>
        <taxon>Nematoda</taxon>
        <taxon>Chromadorea</taxon>
        <taxon>Rhabditida</taxon>
        <taxon>Rhabditina</taxon>
        <taxon>Rhabditomorpha</taxon>
        <taxon>Rhabditoidea</taxon>
        <taxon>Rhabditidae</taxon>
        <taxon>Diploscapter</taxon>
    </lineage>
</organism>
<feature type="signal peptide" evidence="2">
    <location>
        <begin position="1"/>
        <end position="19"/>
    </location>
</feature>
<feature type="chain" id="PRO_5012878108" description="Saposin B-type domain-containing protein" evidence="2">
    <location>
        <begin position="20"/>
        <end position="115"/>
    </location>
</feature>
<dbReference type="Proteomes" id="UP000218231">
    <property type="component" value="Unassembled WGS sequence"/>
</dbReference>
<dbReference type="InterPro" id="IPR011001">
    <property type="entry name" value="Saposin-like"/>
</dbReference>
<proteinExistence type="predicted"/>
<reference evidence="4 5" key="1">
    <citation type="journal article" date="2017" name="Curr. Biol.">
        <title>Genome architecture and evolution of a unichromosomal asexual nematode.</title>
        <authorList>
            <person name="Fradin H."/>
            <person name="Zegar C."/>
            <person name="Gutwein M."/>
            <person name="Lucas J."/>
            <person name="Kovtun M."/>
            <person name="Corcoran D."/>
            <person name="Baugh L.R."/>
            <person name="Kiontke K."/>
            <person name="Gunsalus K."/>
            <person name="Fitch D.H."/>
            <person name="Piano F."/>
        </authorList>
    </citation>
    <scope>NUCLEOTIDE SEQUENCE [LARGE SCALE GENOMIC DNA]</scope>
    <source>
        <strain evidence="4">PF1309</strain>
    </source>
</reference>
<keyword evidence="1" id="KW-1015">Disulfide bond</keyword>
<gene>
    <name evidence="4" type="ORF">WR25_19302</name>
</gene>
<sequence>MRCLYLLLVVFAYVAYSHAAAPKPVQRDLTCEMCELAVQVAVPMLDQDTEDIKKAFDTECKKAFGKIPFGTTECRHFIDEKLDPIINVSLKTNDSDKKGTGSENACILWKLENFT</sequence>